<sequence length="472" mass="53690">MIYIQGLVTIVVLYFLLLGSLIYIVLQKRTNAAYRQELEKLAYRDSITGLPNRHAMTRFFDSYEAGGSAGVLFMDLDHFKAVNDTLGHHIGDQLVKEVGARLRAFTDGVRQHAFRIGGDEFLFIRQSADIEGAEQLAREILHDMKLPFLIEGNELYVTCSIGISVGSVREQERLTLLKAADTAMYRAKALGKNQYCFYNEQIGNAQIRRMELEKELRRAVEQKQFYLVYQPKWNVQTNSLSGYEAFIRWNHGRLGVVHPDEFIPVAEENGLIMPLTEWTLQAACFQCKEWMDKGLDHPVAVNVSLSLFRNDSLLETIRTVLKQTGLPPDRLELEITESVVLHDVNDIMKQLTGIRELGIRVAMDDFGSGYSALGLLDRMPIDSLKLDRLFTSDLDKPVKQTMVQAIVLMAESLNVEVIAEGVEDPQHMTLLRELGCHVMQGYYYGKPMEAPAMEEWLNHAASRSHKELMQDE</sequence>
<feature type="domain" description="GGDEF" evidence="3">
    <location>
        <begin position="67"/>
        <end position="200"/>
    </location>
</feature>
<dbReference type="NCBIfam" id="TIGR00254">
    <property type="entry name" value="GGDEF"/>
    <property type="match status" value="1"/>
</dbReference>
<name>A0A3A6PE60_9BACL</name>
<dbReference type="InterPro" id="IPR043128">
    <property type="entry name" value="Rev_trsase/Diguanyl_cyclase"/>
</dbReference>
<evidence type="ECO:0000259" key="2">
    <source>
        <dbReference type="PROSITE" id="PS50883"/>
    </source>
</evidence>
<dbReference type="Gene3D" id="3.30.70.270">
    <property type="match status" value="1"/>
</dbReference>
<evidence type="ECO:0000259" key="3">
    <source>
        <dbReference type="PROSITE" id="PS50887"/>
    </source>
</evidence>
<dbReference type="PROSITE" id="PS50883">
    <property type="entry name" value="EAL"/>
    <property type="match status" value="1"/>
</dbReference>
<dbReference type="Pfam" id="PF00990">
    <property type="entry name" value="GGDEF"/>
    <property type="match status" value="1"/>
</dbReference>
<dbReference type="PROSITE" id="PS50887">
    <property type="entry name" value="GGDEF"/>
    <property type="match status" value="1"/>
</dbReference>
<reference evidence="4 5" key="1">
    <citation type="submission" date="2018-09" db="EMBL/GenBank/DDBJ databases">
        <title>Paenibacillus aracenensis nov. sp. isolated from a cave in southern Spain.</title>
        <authorList>
            <person name="Jurado V."/>
            <person name="Gutierrez-Patricio S."/>
            <person name="Gonzalez-Pimentel J.L."/>
            <person name="Miller A.Z."/>
            <person name="Laiz L."/>
            <person name="Saiz-Jimenez C."/>
        </authorList>
    </citation>
    <scope>NUCLEOTIDE SEQUENCE [LARGE SCALE GENOMIC DNA]</scope>
    <source>
        <strain evidence="4 5">JCM 19203</strain>
    </source>
</reference>
<dbReference type="EMBL" id="QXQB01000003">
    <property type="protein sequence ID" value="RJX38935.1"/>
    <property type="molecule type" value="Genomic_DNA"/>
</dbReference>
<gene>
    <name evidence="4" type="ORF">D3P09_15610</name>
</gene>
<keyword evidence="1" id="KW-0812">Transmembrane</keyword>
<dbReference type="SMART" id="SM00267">
    <property type="entry name" value="GGDEF"/>
    <property type="match status" value="1"/>
</dbReference>
<evidence type="ECO:0000313" key="4">
    <source>
        <dbReference type="EMBL" id="RJX38935.1"/>
    </source>
</evidence>
<feature type="transmembrane region" description="Helical" evidence="1">
    <location>
        <begin position="6"/>
        <end position="26"/>
    </location>
</feature>
<keyword evidence="1" id="KW-1133">Transmembrane helix</keyword>
<accession>A0A3A6PE60</accession>
<dbReference type="PANTHER" id="PTHR44757">
    <property type="entry name" value="DIGUANYLATE CYCLASE DGCP"/>
    <property type="match status" value="1"/>
</dbReference>
<proteinExistence type="predicted"/>
<organism evidence="4 5">
    <name type="scientific">Paenibacillus pinisoli</name>
    <dbReference type="NCBI Taxonomy" id="1276110"/>
    <lineage>
        <taxon>Bacteria</taxon>
        <taxon>Bacillati</taxon>
        <taxon>Bacillota</taxon>
        <taxon>Bacilli</taxon>
        <taxon>Bacillales</taxon>
        <taxon>Paenibacillaceae</taxon>
        <taxon>Paenibacillus</taxon>
    </lineage>
</organism>
<dbReference type="PANTHER" id="PTHR44757:SF2">
    <property type="entry name" value="BIOFILM ARCHITECTURE MAINTENANCE PROTEIN MBAA"/>
    <property type="match status" value="1"/>
</dbReference>
<dbReference type="InterPro" id="IPR001633">
    <property type="entry name" value="EAL_dom"/>
</dbReference>
<dbReference type="CDD" id="cd01949">
    <property type="entry name" value="GGDEF"/>
    <property type="match status" value="1"/>
</dbReference>
<dbReference type="InterPro" id="IPR052155">
    <property type="entry name" value="Biofilm_reg_signaling"/>
</dbReference>
<dbReference type="SMART" id="SM00052">
    <property type="entry name" value="EAL"/>
    <property type="match status" value="1"/>
</dbReference>
<dbReference type="Proteomes" id="UP000267798">
    <property type="component" value="Unassembled WGS sequence"/>
</dbReference>
<dbReference type="CDD" id="cd01948">
    <property type="entry name" value="EAL"/>
    <property type="match status" value="1"/>
</dbReference>
<evidence type="ECO:0000313" key="5">
    <source>
        <dbReference type="Proteomes" id="UP000267798"/>
    </source>
</evidence>
<dbReference type="InterPro" id="IPR035919">
    <property type="entry name" value="EAL_sf"/>
</dbReference>
<protein>
    <submittedName>
        <fullName evidence="4">EAL domain-containing protein</fullName>
    </submittedName>
</protein>
<dbReference type="Pfam" id="PF00563">
    <property type="entry name" value="EAL"/>
    <property type="match status" value="1"/>
</dbReference>
<dbReference type="SUPFAM" id="SSF55073">
    <property type="entry name" value="Nucleotide cyclase"/>
    <property type="match status" value="1"/>
</dbReference>
<dbReference type="InterPro" id="IPR029787">
    <property type="entry name" value="Nucleotide_cyclase"/>
</dbReference>
<dbReference type="Gene3D" id="3.20.20.450">
    <property type="entry name" value="EAL domain"/>
    <property type="match status" value="1"/>
</dbReference>
<keyword evidence="5" id="KW-1185">Reference proteome</keyword>
<dbReference type="AlphaFoldDB" id="A0A3A6PE60"/>
<comment type="caution">
    <text evidence="4">The sequence shown here is derived from an EMBL/GenBank/DDBJ whole genome shotgun (WGS) entry which is preliminary data.</text>
</comment>
<dbReference type="SUPFAM" id="SSF141868">
    <property type="entry name" value="EAL domain-like"/>
    <property type="match status" value="1"/>
</dbReference>
<dbReference type="InterPro" id="IPR000160">
    <property type="entry name" value="GGDEF_dom"/>
</dbReference>
<keyword evidence="1" id="KW-0472">Membrane</keyword>
<dbReference type="OrthoDB" id="9759607at2"/>
<evidence type="ECO:0000256" key="1">
    <source>
        <dbReference type="SAM" id="Phobius"/>
    </source>
</evidence>
<feature type="domain" description="EAL" evidence="2">
    <location>
        <begin position="209"/>
        <end position="461"/>
    </location>
</feature>